<dbReference type="Gene3D" id="3.40.50.1820">
    <property type="entry name" value="alpha/beta hydrolase"/>
    <property type="match status" value="1"/>
</dbReference>
<name>A0A9W6V7F7_9PSEU</name>
<comment type="caution">
    <text evidence="1">The sequence shown here is derived from an EMBL/GenBank/DDBJ whole genome shotgun (WGS) entry which is preliminary data.</text>
</comment>
<proteinExistence type="predicted"/>
<keyword evidence="2" id="KW-1185">Reference proteome</keyword>
<reference evidence="1" key="1">
    <citation type="submission" date="2023-02" db="EMBL/GenBank/DDBJ databases">
        <title>Actinokineospora globicatena NBRC 15670.</title>
        <authorList>
            <person name="Ichikawa N."/>
            <person name="Sato H."/>
            <person name="Tonouchi N."/>
        </authorList>
    </citation>
    <scope>NUCLEOTIDE SEQUENCE</scope>
    <source>
        <strain evidence="1">NBRC 15670</strain>
    </source>
</reference>
<dbReference type="Proteomes" id="UP001165042">
    <property type="component" value="Unassembled WGS sequence"/>
</dbReference>
<evidence type="ECO:0008006" key="3">
    <source>
        <dbReference type="Google" id="ProtNLM"/>
    </source>
</evidence>
<evidence type="ECO:0000313" key="1">
    <source>
        <dbReference type="EMBL" id="GLW92720.1"/>
    </source>
</evidence>
<dbReference type="AlphaFoldDB" id="A0A9W6V7F7"/>
<organism evidence="1 2">
    <name type="scientific">Actinokineospora globicatena</name>
    <dbReference type="NCBI Taxonomy" id="103729"/>
    <lineage>
        <taxon>Bacteria</taxon>
        <taxon>Bacillati</taxon>
        <taxon>Actinomycetota</taxon>
        <taxon>Actinomycetes</taxon>
        <taxon>Pseudonocardiales</taxon>
        <taxon>Pseudonocardiaceae</taxon>
        <taxon>Actinokineospora</taxon>
    </lineage>
</organism>
<sequence length="196" mass="20479">MSTEDTAGTLPYRTVTPSTRSIGLPSILGGVLTLLLPGHGYTTTMPLLDYLREATTRRGADVRPVTWPDGFTPERVPAHVAALLDDLAEPPLVIAKSLGTFSAGVVAERGLTAVWLTPVLTDAAVVAGIRANPAPALLVGGTADRFWDGELARSLSPHVLEVDGADHSLLVPGPMARSATVLGQVCTAVEEFLDGH</sequence>
<accession>A0A9W6V7F7</accession>
<dbReference type="EMBL" id="BSSD01000005">
    <property type="protein sequence ID" value="GLW92720.1"/>
    <property type="molecule type" value="Genomic_DNA"/>
</dbReference>
<evidence type="ECO:0000313" key="2">
    <source>
        <dbReference type="Proteomes" id="UP001165042"/>
    </source>
</evidence>
<dbReference type="SUPFAM" id="SSF53474">
    <property type="entry name" value="alpha/beta-Hydrolases"/>
    <property type="match status" value="1"/>
</dbReference>
<gene>
    <name evidence="1" type="ORF">Aglo03_35360</name>
</gene>
<protein>
    <recommendedName>
        <fullName evidence="3">Alpha/beta hydrolase family protein</fullName>
    </recommendedName>
</protein>
<dbReference type="InterPro" id="IPR029058">
    <property type="entry name" value="AB_hydrolase_fold"/>
</dbReference>